<dbReference type="EMBL" id="MCOG01000228">
    <property type="protein sequence ID" value="ORY23968.1"/>
    <property type="molecule type" value="Genomic_DNA"/>
</dbReference>
<reference evidence="6 7" key="1">
    <citation type="submission" date="2016-08" db="EMBL/GenBank/DDBJ databases">
        <title>A Parts List for Fungal Cellulosomes Revealed by Comparative Genomics.</title>
        <authorList>
            <consortium name="DOE Joint Genome Institute"/>
            <person name="Haitjema C.H."/>
            <person name="Gilmore S.P."/>
            <person name="Henske J.K."/>
            <person name="Solomon K.V."/>
            <person name="De Groot R."/>
            <person name="Kuo A."/>
            <person name="Mondo S.J."/>
            <person name="Salamov A.A."/>
            <person name="Labutti K."/>
            <person name="Zhao Z."/>
            <person name="Chiniquy J."/>
            <person name="Barry K."/>
            <person name="Brewer H.M."/>
            <person name="Purvine S.O."/>
            <person name="Wright A.T."/>
            <person name="Boxma B."/>
            <person name="Van Alen T."/>
            <person name="Hackstein J.H."/>
            <person name="Baker S.E."/>
            <person name="Grigoriev I.V."/>
            <person name="O'Malley M.A."/>
        </authorList>
    </citation>
    <scope>NUCLEOTIDE SEQUENCE [LARGE SCALE GENOMIC DNA]</scope>
    <source>
        <strain evidence="6 7">G1</strain>
    </source>
</reference>
<comment type="caution">
    <text evidence="6">The sequence shown here is derived from an EMBL/GenBank/DDBJ whole genome shotgun (WGS) entry which is preliminary data.</text>
</comment>
<dbReference type="InterPro" id="IPR047141">
    <property type="entry name" value="Stealth"/>
</dbReference>
<protein>
    <recommendedName>
        <fullName evidence="8">Stealth protein CR2 conserved region 2 domain-containing protein</fullName>
    </recommendedName>
</protein>
<dbReference type="AlphaFoldDB" id="A0A1Y2AN23"/>
<dbReference type="InterPro" id="IPR021520">
    <property type="entry name" value="Stealth_CR2"/>
</dbReference>
<keyword evidence="3" id="KW-1133">Transmembrane helix</keyword>
<evidence type="ECO:0000313" key="7">
    <source>
        <dbReference type="Proteomes" id="UP000193920"/>
    </source>
</evidence>
<dbReference type="GO" id="GO:0005794">
    <property type="term" value="C:Golgi apparatus"/>
    <property type="evidence" value="ECO:0007669"/>
    <property type="project" value="TreeGrafter"/>
</dbReference>
<feature type="domain" description="Stealth protein CR2 conserved region 2" evidence="4">
    <location>
        <begin position="138"/>
        <end position="240"/>
    </location>
</feature>
<keyword evidence="2" id="KW-0808">Transferase</keyword>
<gene>
    <name evidence="6" type="ORF">LY90DRAFT_675362</name>
</gene>
<evidence type="ECO:0000256" key="2">
    <source>
        <dbReference type="ARBA" id="ARBA00022679"/>
    </source>
</evidence>
<keyword evidence="3" id="KW-0472">Membrane</keyword>
<dbReference type="STRING" id="1754190.A0A1Y2AN23"/>
<dbReference type="GO" id="GO:0016772">
    <property type="term" value="F:transferase activity, transferring phosphorus-containing groups"/>
    <property type="evidence" value="ECO:0007669"/>
    <property type="project" value="InterPro"/>
</dbReference>
<dbReference type="Pfam" id="PF11380">
    <property type="entry name" value="Stealth_CR2"/>
    <property type="match status" value="2"/>
</dbReference>
<dbReference type="InterPro" id="IPR031358">
    <property type="entry name" value="Stealth_CR1"/>
</dbReference>
<dbReference type="Pfam" id="PF17101">
    <property type="entry name" value="Stealth_CR1"/>
    <property type="match status" value="1"/>
</dbReference>
<dbReference type="PANTHER" id="PTHR24045:SF0">
    <property type="entry name" value="N-ACETYLGLUCOSAMINE-1-PHOSPHOTRANSFERASE SUBUNITS ALPHA_BETA"/>
    <property type="match status" value="1"/>
</dbReference>
<sequence length="896" mass="108673">MLNNNKNLKKFKGKYIFILTSILISIFSFILNKIIHNKLEPLHNNYLKENLNEFNKELKKLQNLTSTNIDTNSNIYDIAINNSNDLNYILNYKGGDLEPEWQWVKNISIVYTWVDGSDVDFLELKSKFNGGIKKVNSRDRSADELRYSLRSLEEYMPWHQGTIYIVTSQQVPKWLNTNNKRIKMIYHKNIFPKYIYPTYDSNTIEMFFDKIPGITERFLYFNDDVFLNNYIHPCFFFTSKNFYPKVYRNIIRHINEKEVERIIKNNDIHEIFQASKYFTRETIREYFDNQFEFRDLFHTVHVFYRDLFEPFRKLFLEELKNVFANRFRHPTKIQTIYLYQAFMQYATQHKEFPLKLGGNGKVKYFKGHELPVNKTIKKYSCEIVSPTIANKFIKFGKISDNSRKNNKYFNLYKNNPNIYIYNLNDAYSQKKSLYEFTEYMITRYPKPSLFEKKDFVSLEKYVSSQMESIDNNLNKIVNSISSDFKRKNIMIFKMMMNKYKMNIIKDYINKKKDLIYPATRKKIISKSEKKDMISLLKYNGDELSDEWKWAKNISFVYFLKGITNKNKNRFSFINNFLFRKNELSNNDLMNELKYSLRSLEKYLPWHQGKIYIITETQNLNQFPWLNYNHNRIKIIYQNEIIPKNYQNNNKQAIEMFLDKIPDLSERFIYIQPHHYFKNYTHPCFFFNNNFFPKYNFKDVIEIETLDKLTKNSFEYTHNIILHYFGNNYIKTYRHFEDVPIPLYRDLFEPTREVFRDIIKKSFKYKYFRKFELLPLYLVVNYNIYGTSQPFYPDYLVGYGKIQEIQRPVILNKNRTIEYYGFDITSKNVDKYTILIKSFLYDPKINNCIMKKILFTNKLFFSLLIENQEKLTINNQINLKKLMKYLFKEKSSFEILN</sequence>
<name>A0A1Y2AN23_9FUNG</name>
<keyword evidence="7" id="KW-1185">Reference proteome</keyword>
<dbReference type="PANTHER" id="PTHR24045">
    <property type="match status" value="1"/>
</dbReference>
<evidence type="ECO:0000259" key="5">
    <source>
        <dbReference type="Pfam" id="PF17101"/>
    </source>
</evidence>
<feature type="domain" description="Stealth protein CR1 conserved region 1" evidence="5">
    <location>
        <begin position="107"/>
        <end position="131"/>
    </location>
</feature>
<evidence type="ECO:0008006" key="8">
    <source>
        <dbReference type="Google" id="ProtNLM"/>
    </source>
</evidence>
<evidence type="ECO:0000256" key="1">
    <source>
        <dbReference type="ARBA" id="ARBA00007583"/>
    </source>
</evidence>
<evidence type="ECO:0000313" key="6">
    <source>
        <dbReference type="EMBL" id="ORY23968.1"/>
    </source>
</evidence>
<evidence type="ECO:0000256" key="3">
    <source>
        <dbReference type="SAM" id="Phobius"/>
    </source>
</evidence>
<dbReference type="OrthoDB" id="2126793at2759"/>
<proteinExistence type="inferred from homology"/>
<accession>A0A1Y2AN23</accession>
<evidence type="ECO:0000259" key="4">
    <source>
        <dbReference type="Pfam" id="PF11380"/>
    </source>
</evidence>
<dbReference type="Proteomes" id="UP000193920">
    <property type="component" value="Unassembled WGS sequence"/>
</dbReference>
<feature type="domain" description="Stealth protein CR2 conserved region 2" evidence="4">
    <location>
        <begin position="589"/>
        <end position="690"/>
    </location>
</feature>
<comment type="similarity">
    <text evidence="1">Belongs to the stealth family.</text>
</comment>
<organism evidence="6 7">
    <name type="scientific">Neocallimastix californiae</name>
    <dbReference type="NCBI Taxonomy" id="1754190"/>
    <lineage>
        <taxon>Eukaryota</taxon>
        <taxon>Fungi</taxon>
        <taxon>Fungi incertae sedis</taxon>
        <taxon>Chytridiomycota</taxon>
        <taxon>Chytridiomycota incertae sedis</taxon>
        <taxon>Neocallimastigomycetes</taxon>
        <taxon>Neocallimastigales</taxon>
        <taxon>Neocallimastigaceae</taxon>
        <taxon>Neocallimastix</taxon>
    </lineage>
</organism>
<keyword evidence="3" id="KW-0812">Transmembrane</keyword>
<feature type="transmembrane region" description="Helical" evidence="3">
    <location>
        <begin position="15"/>
        <end position="35"/>
    </location>
</feature>